<feature type="signal peptide" evidence="1">
    <location>
        <begin position="1"/>
        <end position="18"/>
    </location>
</feature>
<reference evidence="2" key="1">
    <citation type="submission" date="2006-09" db="EMBL/GenBank/DDBJ databases">
        <title>Genomic analysis reveals a novel mannoprotein family of the pathogenic thermal dimorphic fungus Penicillium marneffei.</title>
        <authorList>
            <person name="Lau S.K.P."/>
            <person name="Woo P.C.Y."/>
            <person name="Lau C.C.Y."/>
            <person name="Chong K.T.K."/>
            <person name="Tse H."/>
            <person name="Yuen K.Y."/>
        </authorList>
    </citation>
    <scope>NUCLEOTIDE SEQUENCE</scope>
    <source>
        <strain evidence="2">PM1</strain>
    </source>
</reference>
<evidence type="ECO:0000256" key="1">
    <source>
        <dbReference type="SAM" id="SignalP"/>
    </source>
</evidence>
<sequence length="186" mass="20716">MKLLPSLILLSLSAQALASPYINHYTTKDQRDLSTYKSVIQNILMTVVKFGQDIVLNTSHLNNDFDNIIDAIAQGTKTLEPEAPLNYFQAGVLLIPIIPVNKAIHMALQSLINRRDILVAAGLKSILIQDLQKVKDVVVPFSKILLKKVPNLYINRYTQSYTEIIDDITEAINVYSKVVGATSHNT</sequence>
<dbReference type="GO" id="GO:0005576">
    <property type="term" value="C:extracellular region"/>
    <property type="evidence" value="ECO:0007669"/>
    <property type="project" value="TreeGrafter"/>
</dbReference>
<dbReference type="PANTHER" id="PTHR38123">
    <property type="entry name" value="CELL WALL SERINE-THREONINE-RICH GALACTOMANNOPROTEIN MP1 (AFU_ORTHOLOGUE AFUA_4G03240)"/>
    <property type="match status" value="1"/>
</dbReference>
<accession>B8K399</accession>
<dbReference type="EMBL" id="DQ988126">
    <property type="protein sequence ID" value="ABL85022.1"/>
    <property type="molecule type" value="Genomic_DNA"/>
</dbReference>
<keyword evidence="1" id="KW-0732">Signal</keyword>
<dbReference type="PANTHER" id="PTHR38123:SF6">
    <property type="entry name" value="CELL WALL SERINE-THREONINE-RICH GALACTOMANNOPROTEIN MP1 (AFU_ORTHOLOGUE AFUA_4G03240)"/>
    <property type="match status" value="1"/>
</dbReference>
<protein>
    <submittedName>
        <fullName evidence="2">Mp1p-like protein 8</fullName>
    </submittedName>
</protein>
<dbReference type="AlphaFoldDB" id="B8K399"/>
<name>B8K399_TALMA</name>
<dbReference type="InterPro" id="IPR021054">
    <property type="entry name" value="Cell_wall_mannoprotein_1"/>
</dbReference>
<feature type="chain" id="PRO_5002872967" evidence="1">
    <location>
        <begin position="19"/>
        <end position="186"/>
    </location>
</feature>
<evidence type="ECO:0000313" key="2">
    <source>
        <dbReference type="EMBL" id="ABL85022.1"/>
    </source>
</evidence>
<dbReference type="Gene3D" id="1.20.1280.140">
    <property type="match status" value="1"/>
</dbReference>
<gene>
    <name evidence="2" type="primary">MPLP8</name>
</gene>
<dbReference type="VEuPathDB" id="FungiDB:PMAA_015490"/>
<organism evidence="2">
    <name type="scientific">Talaromyces marneffei</name>
    <name type="common">Penicillium marneffei</name>
    <dbReference type="NCBI Taxonomy" id="37727"/>
    <lineage>
        <taxon>Eukaryota</taxon>
        <taxon>Fungi</taxon>
        <taxon>Dikarya</taxon>
        <taxon>Ascomycota</taxon>
        <taxon>Pezizomycotina</taxon>
        <taxon>Eurotiomycetes</taxon>
        <taxon>Eurotiomycetidae</taxon>
        <taxon>Eurotiales</taxon>
        <taxon>Trichocomaceae</taxon>
        <taxon>Talaromyces</taxon>
        <taxon>Talaromyces sect. Talaromyces</taxon>
    </lineage>
</organism>
<dbReference type="Pfam" id="PF12296">
    <property type="entry name" value="HsbA"/>
    <property type="match status" value="1"/>
</dbReference>
<proteinExistence type="predicted"/>